<evidence type="ECO:0000259" key="1">
    <source>
        <dbReference type="Pfam" id="PF01551"/>
    </source>
</evidence>
<dbReference type="CDD" id="cd12797">
    <property type="entry name" value="M23_peptidase"/>
    <property type="match status" value="1"/>
</dbReference>
<dbReference type="PANTHER" id="PTHR21666:SF268">
    <property type="entry name" value="PEPTIDASE M23 DOMAIN-CONTAINING PROTEIN"/>
    <property type="match status" value="1"/>
</dbReference>
<dbReference type="OrthoDB" id="9800107at2"/>
<dbReference type="Gene3D" id="2.70.70.10">
    <property type="entry name" value="Glucose Permease (Domain IIA)"/>
    <property type="match status" value="1"/>
</dbReference>
<dbReference type="EMBL" id="SNTY01000036">
    <property type="protein sequence ID" value="TEU25613.1"/>
    <property type="molecule type" value="Genomic_DNA"/>
</dbReference>
<proteinExistence type="predicted"/>
<dbReference type="PANTHER" id="PTHR21666">
    <property type="entry name" value="PEPTIDASE-RELATED"/>
    <property type="match status" value="1"/>
</dbReference>
<dbReference type="Pfam" id="PF01551">
    <property type="entry name" value="Peptidase_M23"/>
    <property type="match status" value="1"/>
</dbReference>
<dbReference type="InterPro" id="IPR050570">
    <property type="entry name" value="Cell_wall_metabolism_enzyme"/>
</dbReference>
<evidence type="ECO:0000313" key="2">
    <source>
        <dbReference type="EMBL" id="TEU25613.1"/>
    </source>
</evidence>
<gene>
    <name evidence="2" type="ORF">E2B99_09630</name>
</gene>
<organism evidence="2 3">
    <name type="scientific">Alkanindiges illinoisensis</name>
    <dbReference type="NCBI Taxonomy" id="197183"/>
    <lineage>
        <taxon>Bacteria</taxon>
        <taxon>Pseudomonadati</taxon>
        <taxon>Pseudomonadota</taxon>
        <taxon>Gammaproteobacteria</taxon>
        <taxon>Moraxellales</taxon>
        <taxon>Moraxellaceae</taxon>
        <taxon>Alkanindiges</taxon>
    </lineage>
</organism>
<dbReference type="SUPFAM" id="SSF51261">
    <property type="entry name" value="Duplicated hybrid motif"/>
    <property type="match status" value="1"/>
</dbReference>
<protein>
    <submittedName>
        <fullName evidence="2">M23 family metallopeptidase</fullName>
    </submittedName>
</protein>
<keyword evidence="3" id="KW-1185">Reference proteome</keyword>
<comment type="caution">
    <text evidence="2">The sequence shown here is derived from an EMBL/GenBank/DDBJ whole genome shotgun (WGS) entry which is preliminary data.</text>
</comment>
<dbReference type="Proteomes" id="UP000297834">
    <property type="component" value="Unassembled WGS sequence"/>
</dbReference>
<dbReference type="GO" id="GO:0004222">
    <property type="term" value="F:metalloendopeptidase activity"/>
    <property type="evidence" value="ECO:0007669"/>
    <property type="project" value="TreeGrafter"/>
</dbReference>
<sequence length="199" mass="21590">MKDHVLTPHWPIRSVNHTFNVFSKALLLLSLIILAGCASTPKKTPLPPAAQAQINALRTIPLPERLPIPVKGIKAYQLKDTWGAARSQGRSHEGIDIMAERGTKVLSATTGIVVDMRNNNLGGKAIWIAGPAGSYHYYAHLDKHKRGLNVGDRVKKGQVIGYVGNTGNARGGSPHLHYGIYLSGKGRGAVNPFLYLFRS</sequence>
<feature type="domain" description="M23ase beta-sheet core" evidence="1">
    <location>
        <begin position="91"/>
        <end position="185"/>
    </location>
</feature>
<accession>A0A4Y7XBC0</accession>
<dbReference type="AlphaFoldDB" id="A0A4Y7XBC0"/>
<evidence type="ECO:0000313" key="3">
    <source>
        <dbReference type="Proteomes" id="UP000297834"/>
    </source>
</evidence>
<dbReference type="RefSeq" id="WP_134244763.1">
    <property type="nucleotide sequence ID" value="NZ_SNTY01000036.1"/>
</dbReference>
<reference evidence="2 3" key="1">
    <citation type="submission" date="2019-03" db="EMBL/GenBank/DDBJ databases">
        <title>Alkanindiges illinoisensis: a potential pathogenic isolated from ascites of a gastric cancer patient with abdominal metastasis.</title>
        <authorList>
            <person name="Hu X."/>
            <person name="Yang B."/>
            <person name="Yan X."/>
            <person name="Lin L."/>
            <person name="Zhao H."/>
            <person name="Zhou F."/>
            <person name="Su B."/>
            <person name="Chen J."/>
            <person name="Rui Y."/>
            <person name="Wang Q."/>
            <person name="Zheng L."/>
        </authorList>
    </citation>
    <scope>NUCLEOTIDE SEQUENCE [LARGE SCALE GENOMIC DNA]</scope>
    <source>
        <strain evidence="2 3">NFYY 23406</strain>
    </source>
</reference>
<dbReference type="STRING" id="1120977.GCA_000619845_02189"/>
<dbReference type="InterPro" id="IPR011055">
    <property type="entry name" value="Dup_hybrid_motif"/>
</dbReference>
<name>A0A4Y7XBC0_9GAMM</name>
<dbReference type="InterPro" id="IPR016047">
    <property type="entry name" value="M23ase_b-sheet_dom"/>
</dbReference>